<keyword evidence="3" id="KW-0804">Transcription</keyword>
<dbReference type="SUPFAM" id="SSF46785">
    <property type="entry name" value="Winged helix' DNA-binding domain"/>
    <property type="match status" value="1"/>
</dbReference>
<reference evidence="6 7" key="1">
    <citation type="submission" date="2018-11" db="EMBL/GenBank/DDBJ databases">
        <title>Whole genome sequence of Streptomyces chrestomyceticus NBRC 13444(T).</title>
        <authorList>
            <person name="Komaki H."/>
            <person name="Tamura T."/>
        </authorList>
    </citation>
    <scope>NUCLEOTIDE SEQUENCE [LARGE SCALE GENOMIC DNA]</scope>
    <source>
        <strain evidence="6 7">NBRC 13444</strain>
    </source>
</reference>
<dbReference type="RefSeq" id="WP_125045374.1">
    <property type="nucleotide sequence ID" value="NZ_BHZC01000001.1"/>
</dbReference>
<dbReference type="PANTHER" id="PTHR33164">
    <property type="entry name" value="TRANSCRIPTIONAL REGULATOR, MARR FAMILY"/>
    <property type="match status" value="1"/>
</dbReference>
<dbReference type="OrthoDB" id="9806864at2"/>
<dbReference type="GeneID" id="95622110"/>
<sequence length="178" mass="19052">MSKTTGVQPGSAAEPRVEPDIEELAQAADRLFYAMRRSRAATVGRPEAAGLSMAQMSLLAALADDPQGEGLPVSRLAANAEISVPTATRMLQQLESKSVVDRRRAPHDERQVLVRLTEEGAERLAAMQSALRARQYAALSQFTPEERRELTTQMHRLAGMIGEVISGTGGADRAAGAA</sequence>
<feature type="region of interest" description="Disordered" evidence="4">
    <location>
        <begin position="1"/>
        <end position="20"/>
    </location>
</feature>
<proteinExistence type="predicted"/>
<dbReference type="PRINTS" id="PR00598">
    <property type="entry name" value="HTHMARR"/>
</dbReference>
<accession>A0A7U9KV99</accession>
<dbReference type="GO" id="GO:0003677">
    <property type="term" value="F:DNA binding"/>
    <property type="evidence" value="ECO:0007669"/>
    <property type="project" value="UniProtKB-KW"/>
</dbReference>
<keyword evidence="1" id="KW-0805">Transcription regulation</keyword>
<dbReference type="AlphaFoldDB" id="A0A7U9KV99"/>
<dbReference type="InterPro" id="IPR039422">
    <property type="entry name" value="MarR/SlyA-like"/>
</dbReference>
<evidence type="ECO:0000256" key="1">
    <source>
        <dbReference type="ARBA" id="ARBA00023015"/>
    </source>
</evidence>
<dbReference type="Pfam" id="PF22381">
    <property type="entry name" value="Staph_reg_Sar_Rot"/>
    <property type="match status" value="1"/>
</dbReference>
<dbReference type="EMBL" id="BHZC01000001">
    <property type="protein sequence ID" value="GCD35432.1"/>
    <property type="molecule type" value="Genomic_DNA"/>
</dbReference>
<dbReference type="GO" id="GO:0006950">
    <property type="term" value="P:response to stress"/>
    <property type="evidence" value="ECO:0007669"/>
    <property type="project" value="TreeGrafter"/>
</dbReference>
<evidence type="ECO:0000259" key="5">
    <source>
        <dbReference type="PROSITE" id="PS50995"/>
    </source>
</evidence>
<evidence type="ECO:0000256" key="4">
    <source>
        <dbReference type="SAM" id="MobiDB-lite"/>
    </source>
</evidence>
<dbReference type="InterPro" id="IPR055166">
    <property type="entry name" value="Transc_reg_Sar_Rot_HTH"/>
</dbReference>
<dbReference type="GO" id="GO:0003700">
    <property type="term" value="F:DNA-binding transcription factor activity"/>
    <property type="evidence" value="ECO:0007669"/>
    <property type="project" value="InterPro"/>
</dbReference>
<dbReference type="PROSITE" id="PS50995">
    <property type="entry name" value="HTH_MARR_2"/>
    <property type="match status" value="1"/>
</dbReference>
<evidence type="ECO:0000256" key="3">
    <source>
        <dbReference type="ARBA" id="ARBA00023163"/>
    </source>
</evidence>
<dbReference type="Proteomes" id="UP000287830">
    <property type="component" value="Unassembled WGS sequence"/>
</dbReference>
<dbReference type="InterPro" id="IPR036390">
    <property type="entry name" value="WH_DNA-bd_sf"/>
</dbReference>
<evidence type="ECO:0000256" key="2">
    <source>
        <dbReference type="ARBA" id="ARBA00023125"/>
    </source>
</evidence>
<feature type="domain" description="HTH marR-type" evidence="5">
    <location>
        <begin position="21"/>
        <end position="159"/>
    </location>
</feature>
<comment type="caution">
    <text evidence="6">The sequence shown here is derived from an EMBL/GenBank/DDBJ whole genome shotgun (WGS) entry which is preliminary data.</text>
</comment>
<dbReference type="PANTHER" id="PTHR33164:SF104">
    <property type="entry name" value="TRANSCRIPTIONAL REGULATORY PROTEIN"/>
    <property type="match status" value="1"/>
</dbReference>
<name>A0A7U9KV99_9ACTN</name>
<organism evidence="6 7">
    <name type="scientific">Streptomyces chrestomyceticus JCM 4735</name>
    <dbReference type="NCBI Taxonomy" id="1306181"/>
    <lineage>
        <taxon>Bacteria</taxon>
        <taxon>Bacillati</taxon>
        <taxon>Actinomycetota</taxon>
        <taxon>Actinomycetes</taxon>
        <taxon>Kitasatosporales</taxon>
        <taxon>Streptomycetaceae</taxon>
        <taxon>Streptomyces</taxon>
    </lineage>
</organism>
<keyword evidence="2" id="KW-0238">DNA-binding</keyword>
<protein>
    <submittedName>
        <fullName evidence="6">Transcriptional regulator</fullName>
    </submittedName>
</protein>
<dbReference type="Gene3D" id="1.10.10.10">
    <property type="entry name" value="Winged helix-like DNA-binding domain superfamily/Winged helix DNA-binding domain"/>
    <property type="match status" value="1"/>
</dbReference>
<evidence type="ECO:0000313" key="6">
    <source>
        <dbReference type="EMBL" id="GCD35432.1"/>
    </source>
</evidence>
<dbReference type="SMART" id="SM00347">
    <property type="entry name" value="HTH_MARR"/>
    <property type="match status" value="1"/>
</dbReference>
<gene>
    <name evidence="6" type="ORF">OEIGOIKO_03175</name>
</gene>
<evidence type="ECO:0000313" key="7">
    <source>
        <dbReference type="Proteomes" id="UP000287830"/>
    </source>
</evidence>
<dbReference type="InterPro" id="IPR000835">
    <property type="entry name" value="HTH_MarR-typ"/>
</dbReference>
<dbReference type="InterPro" id="IPR036388">
    <property type="entry name" value="WH-like_DNA-bd_sf"/>
</dbReference>